<name>J3L5P7_ORYBR</name>
<accession>J3L5P7</accession>
<reference evidence="1" key="1">
    <citation type="journal article" date="2013" name="Nat. Commun.">
        <title>Whole-genome sequencing of Oryza brachyantha reveals mechanisms underlying Oryza genome evolution.</title>
        <authorList>
            <person name="Chen J."/>
            <person name="Huang Q."/>
            <person name="Gao D."/>
            <person name="Wang J."/>
            <person name="Lang Y."/>
            <person name="Liu T."/>
            <person name="Li B."/>
            <person name="Bai Z."/>
            <person name="Luis Goicoechea J."/>
            <person name="Liang C."/>
            <person name="Chen C."/>
            <person name="Zhang W."/>
            <person name="Sun S."/>
            <person name="Liao Y."/>
            <person name="Zhang X."/>
            <person name="Yang L."/>
            <person name="Song C."/>
            <person name="Wang M."/>
            <person name="Shi J."/>
            <person name="Liu G."/>
            <person name="Liu J."/>
            <person name="Zhou H."/>
            <person name="Zhou W."/>
            <person name="Yu Q."/>
            <person name="An N."/>
            <person name="Chen Y."/>
            <person name="Cai Q."/>
            <person name="Wang B."/>
            <person name="Liu B."/>
            <person name="Min J."/>
            <person name="Huang Y."/>
            <person name="Wu H."/>
            <person name="Li Z."/>
            <person name="Zhang Y."/>
            <person name="Yin Y."/>
            <person name="Song W."/>
            <person name="Jiang J."/>
            <person name="Jackson S.A."/>
            <person name="Wing R.A."/>
            <person name="Wang J."/>
            <person name="Chen M."/>
        </authorList>
    </citation>
    <scope>NUCLEOTIDE SEQUENCE [LARGE SCALE GENOMIC DNA]</scope>
    <source>
        <strain evidence="1">cv. IRGC 101232</strain>
    </source>
</reference>
<sequence>MSIFSAQECADSVVYYIHRENWKLILYSWIGSNNFVRLFILNLIDLEDVKVAVLDMPHAKILR</sequence>
<dbReference type="Proteomes" id="UP000006038">
    <property type="component" value="Chromosome 1"/>
</dbReference>
<protein>
    <submittedName>
        <fullName evidence="1">Uncharacterized protein</fullName>
    </submittedName>
</protein>
<evidence type="ECO:0000313" key="2">
    <source>
        <dbReference type="Proteomes" id="UP000006038"/>
    </source>
</evidence>
<dbReference type="HOGENOM" id="CLU_2889376_0_0_1"/>
<dbReference type="EnsemblPlants" id="OB01G45530.1">
    <property type="protein sequence ID" value="OB01G45530.1"/>
    <property type="gene ID" value="OB01G45530"/>
</dbReference>
<dbReference type="Gramene" id="OB01G45530.1">
    <property type="protein sequence ID" value="OB01G45530.1"/>
    <property type="gene ID" value="OB01G45530"/>
</dbReference>
<reference evidence="1" key="2">
    <citation type="submission" date="2013-04" db="UniProtKB">
        <authorList>
            <consortium name="EnsemblPlants"/>
        </authorList>
    </citation>
    <scope>IDENTIFICATION</scope>
</reference>
<evidence type="ECO:0000313" key="1">
    <source>
        <dbReference type="EnsemblPlants" id="OB01G45530.1"/>
    </source>
</evidence>
<dbReference type="AlphaFoldDB" id="J3L5P7"/>
<proteinExistence type="predicted"/>
<organism evidence="1">
    <name type="scientific">Oryza brachyantha</name>
    <name type="common">malo sina</name>
    <dbReference type="NCBI Taxonomy" id="4533"/>
    <lineage>
        <taxon>Eukaryota</taxon>
        <taxon>Viridiplantae</taxon>
        <taxon>Streptophyta</taxon>
        <taxon>Embryophyta</taxon>
        <taxon>Tracheophyta</taxon>
        <taxon>Spermatophyta</taxon>
        <taxon>Magnoliopsida</taxon>
        <taxon>Liliopsida</taxon>
        <taxon>Poales</taxon>
        <taxon>Poaceae</taxon>
        <taxon>BOP clade</taxon>
        <taxon>Oryzoideae</taxon>
        <taxon>Oryzeae</taxon>
        <taxon>Oryzinae</taxon>
        <taxon>Oryza</taxon>
    </lineage>
</organism>
<keyword evidence="2" id="KW-1185">Reference proteome</keyword>